<keyword evidence="3" id="KW-0319">Glycerol metabolism</keyword>
<dbReference type="GO" id="GO:0008889">
    <property type="term" value="F:glycerophosphodiester phosphodiesterase activity"/>
    <property type="evidence" value="ECO:0007669"/>
    <property type="project" value="UniProtKB-EC"/>
</dbReference>
<dbReference type="PANTHER" id="PTHR43620">
    <property type="entry name" value="GLYCEROPHOSPHORYL DIESTER PHOSPHODIESTERASE"/>
    <property type="match status" value="1"/>
</dbReference>
<evidence type="ECO:0000256" key="7">
    <source>
        <dbReference type="SAM" id="SignalP"/>
    </source>
</evidence>
<name>A0AAF0V7T9_SOLVR</name>
<dbReference type="AlphaFoldDB" id="A0AAF0V7T9"/>
<keyword evidence="5" id="KW-0325">Glycoprotein</keyword>
<dbReference type="Pfam" id="PF03009">
    <property type="entry name" value="GDPD"/>
    <property type="match status" value="2"/>
</dbReference>
<evidence type="ECO:0000256" key="1">
    <source>
        <dbReference type="ARBA" id="ARBA00012247"/>
    </source>
</evidence>
<organism evidence="9 10">
    <name type="scientific">Solanum verrucosum</name>
    <dbReference type="NCBI Taxonomy" id="315347"/>
    <lineage>
        <taxon>Eukaryota</taxon>
        <taxon>Viridiplantae</taxon>
        <taxon>Streptophyta</taxon>
        <taxon>Embryophyta</taxon>
        <taxon>Tracheophyta</taxon>
        <taxon>Spermatophyta</taxon>
        <taxon>Magnoliopsida</taxon>
        <taxon>eudicotyledons</taxon>
        <taxon>Gunneridae</taxon>
        <taxon>Pentapetalae</taxon>
        <taxon>asterids</taxon>
        <taxon>lamiids</taxon>
        <taxon>Solanales</taxon>
        <taxon>Solanaceae</taxon>
        <taxon>Solanoideae</taxon>
        <taxon>Solaneae</taxon>
        <taxon>Solanum</taxon>
    </lineage>
</organism>
<gene>
    <name evidence="9" type="ORF">MTR67_052950</name>
</gene>
<dbReference type="Proteomes" id="UP001234989">
    <property type="component" value="Chromosome 12"/>
</dbReference>
<sequence>MMYVLLTIIAMIPQTEYLSFVDNEVFSVDGVLSDLTASVIIGPPLIGDAPLVIAHGGFSGLFLDSSYEAYIMAILETSLPNVIIWCDVQLTKNEVDMCFPDLKLDNTSDDAYCKNNKSKYLMNIVLTQGWFSIDFDFNDLMHVTSKFNIKPICYDPTSEYLSLIDNDVFSVDGVLYDFPVTASATIEKFLIITSEGASGDYPDVVGQRFQTKWLTLSVTEHNLSFTTFRSRYSVFNSLIVGDAPLVIARGGVSGLFPDSSYEAYTMAMETSLPNVISWCDVQLTKDGVGICFPDLKLDNASDIDVHYKNNKSEYLVNRVLIQGWFSVDFNFNDLAPVTLRQGVYIRTEKFDGTKYRILTVQDVANQVKPPGLWLNIQHDNFFTQHNLSMRSYIISLSKNVLINYISSPEVTFLTSIVARFNPRVTKLVFRFLGQDDVEPSINQTYGFLLNNLTFIKTFASGILVPKSYIWPVDNSHYLQPYTSLVLDAHKEGLEIFASEFANDVHFPYNFSYDPTFEYLSFIDNGVFSVDGVLSDFPVTASATIDCFAHLNKNDKPREKFLIITSEGASGDYPGCTDMAYTKAVSDGADVLDCPVQMTKDGIPFCLGSINLVDKTTILQSPFSNITNTDPVLNIITGIFTFNLNWDEIKSLKPAISSPWSGFGLYRNPKAINDGSFVSLVDFLIYAKSATTLSGVMIRIEKADYLANQGFGVIAAVVEALRNTGYNNQTSKKVMIQSKDSSVLKEFKKRSYELVYMIDDNIRDIESATISEIKSFASSVILTKNSVFRSEDDFLVGKTDVVQKLQSSNLSVYVQRFNNEFVSQAWDFFSDSSVEINNYIVGAGIDGVITDFPRTAATYRRNRCLGYKHRSLYFSPVETGGLLQFMSRQSLPPAEPPSPILTESDVVEPPLPPVAKITPASNADASPIAQSSVVAGVLTCCLTILLADLS</sequence>
<dbReference type="GO" id="GO:0006629">
    <property type="term" value="P:lipid metabolic process"/>
    <property type="evidence" value="ECO:0007669"/>
    <property type="project" value="InterPro"/>
</dbReference>
<evidence type="ECO:0000256" key="6">
    <source>
        <dbReference type="ARBA" id="ARBA00047512"/>
    </source>
</evidence>
<dbReference type="GO" id="GO:0006071">
    <property type="term" value="P:glycerol metabolic process"/>
    <property type="evidence" value="ECO:0007669"/>
    <property type="project" value="UniProtKB-KW"/>
</dbReference>
<evidence type="ECO:0000256" key="4">
    <source>
        <dbReference type="ARBA" id="ARBA00022801"/>
    </source>
</evidence>
<dbReference type="CDD" id="cd08604">
    <property type="entry name" value="GDPD_SHV3_repeat_2"/>
    <property type="match status" value="1"/>
</dbReference>
<evidence type="ECO:0000256" key="3">
    <source>
        <dbReference type="ARBA" id="ARBA00022798"/>
    </source>
</evidence>
<dbReference type="Gene3D" id="3.20.20.190">
    <property type="entry name" value="Phosphatidylinositol (PI) phosphodiesterase"/>
    <property type="match status" value="3"/>
</dbReference>
<dbReference type="InterPro" id="IPR030395">
    <property type="entry name" value="GP_PDE_dom"/>
</dbReference>
<feature type="domain" description="GP-PDE" evidence="8">
    <location>
        <begin position="50"/>
        <end position="165"/>
    </location>
</feature>
<evidence type="ECO:0000259" key="8">
    <source>
        <dbReference type="PROSITE" id="PS51704"/>
    </source>
</evidence>
<evidence type="ECO:0000313" key="9">
    <source>
        <dbReference type="EMBL" id="WMV59565.1"/>
    </source>
</evidence>
<proteinExistence type="predicted"/>
<dbReference type="PANTHER" id="PTHR43620:SF13">
    <property type="entry name" value="GLYCEROPHOSPHODIESTER PHOSPHODIESTERASE"/>
    <property type="match status" value="1"/>
</dbReference>
<feature type="signal peptide" evidence="7">
    <location>
        <begin position="1"/>
        <end position="17"/>
    </location>
</feature>
<comment type="catalytic activity">
    <reaction evidence="6">
        <text>a sn-glycero-3-phosphodiester + H2O = an alcohol + sn-glycerol 3-phosphate + H(+)</text>
        <dbReference type="Rhea" id="RHEA:12969"/>
        <dbReference type="ChEBI" id="CHEBI:15377"/>
        <dbReference type="ChEBI" id="CHEBI:15378"/>
        <dbReference type="ChEBI" id="CHEBI:30879"/>
        <dbReference type="ChEBI" id="CHEBI:57597"/>
        <dbReference type="ChEBI" id="CHEBI:83408"/>
        <dbReference type="EC" id="3.1.4.46"/>
    </reaction>
</comment>
<evidence type="ECO:0000256" key="5">
    <source>
        <dbReference type="ARBA" id="ARBA00023180"/>
    </source>
</evidence>
<dbReference type="InterPro" id="IPR017946">
    <property type="entry name" value="PLC-like_Pdiesterase_TIM-brl"/>
</dbReference>
<feature type="domain" description="GP-PDE" evidence="8">
    <location>
        <begin position="244"/>
        <end position="544"/>
    </location>
</feature>
<dbReference type="EC" id="3.1.4.46" evidence="1"/>
<dbReference type="SUPFAM" id="SSF51695">
    <property type="entry name" value="PLC-like phosphodiesterases"/>
    <property type="match status" value="3"/>
</dbReference>
<feature type="domain" description="GP-PDE" evidence="8">
    <location>
        <begin position="560"/>
        <end position="859"/>
    </location>
</feature>
<dbReference type="FunFam" id="3.20.20.190:FF:000011">
    <property type="entry name" value="Glycerophosphodiester phosphodiesterase GDPDL3"/>
    <property type="match status" value="1"/>
</dbReference>
<keyword evidence="4" id="KW-0378">Hydrolase</keyword>
<feature type="chain" id="PRO_5042128531" description="glycerophosphodiester phosphodiesterase" evidence="7">
    <location>
        <begin position="18"/>
        <end position="949"/>
    </location>
</feature>
<dbReference type="FunFam" id="3.20.20.190:FF:000013">
    <property type="entry name" value="Glycerophosphodiester phosphodiesterase GDPDL3"/>
    <property type="match status" value="1"/>
</dbReference>
<evidence type="ECO:0000256" key="2">
    <source>
        <dbReference type="ARBA" id="ARBA00022729"/>
    </source>
</evidence>
<dbReference type="CDD" id="cd08603">
    <property type="entry name" value="GDPD_SHV3_repeat_1"/>
    <property type="match status" value="1"/>
</dbReference>
<evidence type="ECO:0000313" key="10">
    <source>
        <dbReference type="Proteomes" id="UP001234989"/>
    </source>
</evidence>
<keyword evidence="2 7" id="KW-0732">Signal</keyword>
<keyword evidence="10" id="KW-1185">Reference proteome</keyword>
<accession>A0AAF0V7T9</accession>
<protein>
    <recommendedName>
        <fullName evidence="1">glycerophosphodiester phosphodiesterase</fullName>
        <ecNumber evidence="1">3.1.4.46</ecNumber>
    </recommendedName>
</protein>
<reference evidence="9" key="1">
    <citation type="submission" date="2023-08" db="EMBL/GenBank/DDBJ databases">
        <title>A de novo genome assembly of Solanum verrucosum Schlechtendal, a Mexican diploid species geographically isolated from the other diploid A-genome species in potato relatives.</title>
        <authorList>
            <person name="Hosaka K."/>
        </authorList>
    </citation>
    <scope>NUCLEOTIDE SEQUENCE</scope>
    <source>
        <tissue evidence="9">Young leaves</tissue>
    </source>
</reference>
<dbReference type="PROSITE" id="PS51704">
    <property type="entry name" value="GP_PDE"/>
    <property type="match status" value="3"/>
</dbReference>
<dbReference type="EMBL" id="CP133623">
    <property type="protein sequence ID" value="WMV59565.1"/>
    <property type="molecule type" value="Genomic_DNA"/>
</dbReference>